<sequence>MQDTPDAVVECHTDWYLTEASEQDRARDTGTENADPAREAALLECLKKAA</sequence>
<dbReference type="Proteomes" id="UP000271683">
    <property type="component" value="Unassembled WGS sequence"/>
</dbReference>
<dbReference type="RefSeq" id="WP_170047098.1">
    <property type="nucleotide sequence ID" value="NZ_RJKL01000001.1"/>
</dbReference>
<evidence type="ECO:0000313" key="2">
    <source>
        <dbReference type="Proteomes" id="UP000271683"/>
    </source>
</evidence>
<proteinExistence type="predicted"/>
<dbReference type="AlphaFoldDB" id="A0A3N1GSB6"/>
<evidence type="ECO:0000313" key="1">
    <source>
        <dbReference type="EMBL" id="ROP33016.1"/>
    </source>
</evidence>
<dbReference type="EMBL" id="RJKL01000001">
    <property type="protein sequence ID" value="ROP33016.1"/>
    <property type="molecule type" value="Genomic_DNA"/>
</dbReference>
<accession>A0A3N1GSB6</accession>
<reference evidence="1 2" key="1">
    <citation type="submission" date="2018-11" db="EMBL/GenBank/DDBJ databases">
        <title>Sequencing the genomes of 1000 actinobacteria strains.</title>
        <authorList>
            <person name="Klenk H.-P."/>
        </authorList>
    </citation>
    <scope>NUCLEOTIDE SEQUENCE [LARGE SCALE GENOMIC DNA]</scope>
    <source>
        <strain evidence="1 2">DSM 43634</strain>
    </source>
</reference>
<comment type="caution">
    <text evidence="1">The sequence shown here is derived from an EMBL/GenBank/DDBJ whole genome shotgun (WGS) entry which is preliminary data.</text>
</comment>
<name>A0A3N1GSB6_9ACTN</name>
<gene>
    <name evidence="1" type="ORF">EDD30_5982</name>
</gene>
<organism evidence="1 2">
    <name type="scientific">Couchioplanes caeruleus</name>
    <dbReference type="NCBI Taxonomy" id="56438"/>
    <lineage>
        <taxon>Bacteria</taxon>
        <taxon>Bacillati</taxon>
        <taxon>Actinomycetota</taxon>
        <taxon>Actinomycetes</taxon>
        <taxon>Micromonosporales</taxon>
        <taxon>Micromonosporaceae</taxon>
        <taxon>Couchioplanes</taxon>
    </lineage>
</organism>
<protein>
    <submittedName>
        <fullName evidence="1">Uncharacterized protein</fullName>
    </submittedName>
</protein>